<reference evidence="1 2" key="2">
    <citation type="journal article" date="2012" name="Stand. Genomic Sci.">
        <title>Complete genome sequence of the termite hindgut bacterium Spirochaeta coccoides type strain (SPN1(T)), reclassification in the genus Sphaerochaeta as Sphaerochaeta coccoides comb. nov. and emendations of the family Spirochaetaceae and the genus Sphaerochaeta.</title>
        <authorList>
            <person name="Abt B."/>
            <person name="Han C."/>
            <person name="Scheuner C."/>
            <person name="Lu M."/>
            <person name="Lapidus A."/>
            <person name="Nolan M."/>
            <person name="Lucas S."/>
            <person name="Hammon N."/>
            <person name="Deshpande S."/>
            <person name="Cheng J.F."/>
            <person name="Tapia R."/>
            <person name="Goodwin L.A."/>
            <person name="Pitluck S."/>
            <person name="Liolios K."/>
            <person name="Pagani I."/>
            <person name="Ivanova N."/>
            <person name="Mavromatis K."/>
            <person name="Mikhailova N."/>
            <person name="Huntemann M."/>
            <person name="Pati A."/>
            <person name="Chen A."/>
            <person name="Palaniappan K."/>
            <person name="Land M."/>
            <person name="Hauser L."/>
            <person name="Brambilla E.M."/>
            <person name="Rohde M."/>
            <person name="Spring S."/>
            <person name="Gronow S."/>
            <person name="Goker M."/>
            <person name="Woyke T."/>
            <person name="Bristow J."/>
            <person name="Eisen J.A."/>
            <person name="Markowitz V."/>
            <person name="Hugenholtz P."/>
            <person name="Kyrpides N.C."/>
            <person name="Klenk H.P."/>
            <person name="Detter J.C."/>
        </authorList>
    </citation>
    <scope>NUCLEOTIDE SEQUENCE [LARGE SCALE GENOMIC DNA]</scope>
    <source>
        <strain evidence="2">ATCC BAA-1237 / DSM 17374 / SPN1</strain>
    </source>
</reference>
<protein>
    <recommendedName>
        <fullName evidence="3">YkgJ family cysteine cluster protein</fullName>
    </recommendedName>
</protein>
<dbReference type="OrthoDB" id="9810361at2"/>
<dbReference type="PANTHER" id="PTHR35866">
    <property type="entry name" value="PUTATIVE-RELATED"/>
    <property type="match status" value="1"/>
</dbReference>
<evidence type="ECO:0000313" key="1">
    <source>
        <dbReference type="EMBL" id="AEC01848.1"/>
    </source>
</evidence>
<accession>F4GKT5</accession>
<gene>
    <name evidence="1" type="ordered locus">Spico_0620</name>
</gene>
<dbReference type="RefSeq" id="WP_013739244.1">
    <property type="nucleotide sequence ID" value="NC_015436.1"/>
</dbReference>
<dbReference type="STRING" id="760011.Spico_0620"/>
<proteinExistence type="predicted"/>
<sequence>MAESFYSSGLHFSCIGCGHCCGGGSPGYVFLSDDDVSDISSFLGVSKETFLSDYCRKVDTGTYYRVSLREKKNFDCIFLMENGCSVYPVRPVQCRTYPFWDSIVATVDTWKQEGRECPGINTGIFHTMEKIEESVALRRGDSLIVLKR</sequence>
<reference evidence="2" key="1">
    <citation type="submission" date="2011-04" db="EMBL/GenBank/DDBJ databases">
        <title>The complete genome of Spirochaeta coccoides DSM 17374.</title>
        <authorList>
            <person name="Lucas S."/>
            <person name="Copeland A."/>
            <person name="Lapidus A."/>
            <person name="Bruce D."/>
            <person name="Goodwin L."/>
            <person name="Pitluck S."/>
            <person name="Peters L."/>
            <person name="Kyrpides N."/>
            <person name="Mavromatis K."/>
            <person name="Pagani I."/>
            <person name="Ivanova N."/>
            <person name="Ovchinnikova G."/>
            <person name="Lu M."/>
            <person name="Detter J.C."/>
            <person name="Tapia R."/>
            <person name="Han C."/>
            <person name="Land M."/>
            <person name="Hauser L."/>
            <person name="Markowitz V."/>
            <person name="Cheng J.-F."/>
            <person name="Hugenholtz P."/>
            <person name="Woyke T."/>
            <person name="Wu D."/>
            <person name="Spring S."/>
            <person name="Schroeder M."/>
            <person name="Brambilla E."/>
            <person name="Klenk H.-P."/>
            <person name="Eisen J.A."/>
        </authorList>
    </citation>
    <scope>NUCLEOTIDE SEQUENCE [LARGE SCALE GENOMIC DNA]</scope>
    <source>
        <strain evidence="2">ATCC BAA-1237 / DSM 17374 / SPN1</strain>
    </source>
</reference>
<evidence type="ECO:0000313" key="2">
    <source>
        <dbReference type="Proteomes" id="UP000007939"/>
    </source>
</evidence>
<dbReference type="EMBL" id="CP002659">
    <property type="protein sequence ID" value="AEC01848.1"/>
    <property type="molecule type" value="Genomic_DNA"/>
</dbReference>
<dbReference type="KEGG" id="scc:Spico_0620"/>
<dbReference type="HOGENOM" id="CLU_125010_1_0_12"/>
<dbReference type="InterPro" id="IPR005358">
    <property type="entry name" value="Puta_zinc/iron-chelating_dom"/>
</dbReference>
<dbReference type="Pfam" id="PF03692">
    <property type="entry name" value="CxxCxxCC"/>
    <property type="match status" value="1"/>
</dbReference>
<keyword evidence="2" id="KW-1185">Reference proteome</keyword>
<evidence type="ECO:0008006" key="3">
    <source>
        <dbReference type="Google" id="ProtNLM"/>
    </source>
</evidence>
<dbReference type="eggNOG" id="COG0727">
    <property type="taxonomic scope" value="Bacteria"/>
</dbReference>
<name>F4GKT5_PARC1</name>
<dbReference type="AlphaFoldDB" id="F4GKT5"/>
<dbReference type="Proteomes" id="UP000007939">
    <property type="component" value="Chromosome"/>
</dbReference>
<organism evidence="1 2">
    <name type="scientific">Parasphaerochaeta coccoides (strain ATCC BAA-1237 / DSM 17374 / SPN1)</name>
    <name type="common">Sphaerochaeta coccoides</name>
    <dbReference type="NCBI Taxonomy" id="760011"/>
    <lineage>
        <taxon>Bacteria</taxon>
        <taxon>Pseudomonadati</taxon>
        <taxon>Spirochaetota</taxon>
        <taxon>Spirochaetia</taxon>
        <taxon>Spirochaetales</taxon>
        <taxon>Sphaerochaetaceae</taxon>
        <taxon>Parasphaerochaeta</taxon>
    </lineage>
</organism>
<dbReference type="PANTHER" id="PTHR35866:SF1">
    <property type="entry name" value="YKGJ FAMILY CYSTEINE CLUSTER PROTEIN"/>
    <property type="match status" value="1"/>
</dbReference>